<comment type="caution">
    <text evidence="1">The sequence shown here is derived from an EMBL/GenBank/DDBJ whole genome shotgun (WGS) entry which is preliminary data.</text>
</comment>
<dbReference type="EMBL" id="LKCM01000148">
    <property type="protein sequence ID" value="KPQ43413.1"/>
    <property type="molecule type" value="Genomic_DNA"/>
</dbReference>
<sequence>MNLTPQEVERMEYLLGKSRLSYLTKKEESILRDLIVKENPSAKDNSLDDLIKLGLILVGLYVLSKALGEK</sequence>
<protein>
    <submittedName>
        <fullName evidence="1">Uncharacterized protein</fullName>
    </submittedName>
</protein>
<reference evidence="1 2" key="1">
    <citation type="submission" date="2015-09" db="EMBL/GenBank/DDBJ databases">
        <title>A metagenomics-based metabolic model of nitrate-dependent anaerobic oxidation of methane by Methanoperedens-like archaea.</title>
        <authorList>
            <person name="Arshad A."/>
            <person name="Speth D.R."/>
            <person name="De Graaf R.M."/>
            <person name="Op Den Camp H.J."/>
            <person name="Jetten M.S."/>
            <person name="Welte C.U."/>
        </authorList>
    </citation>
    <scope>NUCLEOTIDE SEQUENCE [LARGE SCALE GENOMIC DNA]</scope>
</reference>
<accession>A0A0P7ZF85</accession>
<dbReference type="AlphaFoldDB" id="A0A0P7ZF85"/>
<evidence type="ECO:0000313" key="1">
    <source>
        <dbReference type="EMBL" id="KPQ43413.1"/>
    </source>
</evidence>
<organism evidence="1 2">
    <name type="scientific">Candidatus Methanoperedens nitratireducens</name>
    <dbReference type="NCBI Taxonomy" id="1392998"/>
    <lineage>
        <taxon>Archaea</taxon>
        <taxon>Methanobacteriati</taxon>
        <taxon>Methanobacteriota</taxon>
        <taxon>Stenosarchaea group</taxon>
        <taxon>Methanomicrobia</taxon>
        <taxon>Methanosarcinales</taxon>
        <taxon>ANME-2 cluster</taxon>
        <taxon>Candidatus Methanoperedentaceae</taxon>
        <taxon>Candidatus Methanoperedens</taxon>
    </lineage>
</organism>
<gene>
    <name evidence="1" type="ORF">MPEBLZ_02016</name>
</gene>
<proteinExistence type="predicted"/>
<name>A0A0P7ZF85_9EURY</name>
<dbReference type="Proteomes" id="UP000050360">
    <property type="component" value="Unassembled WGS sequence"/>
</dbReference>
<evidence type="ECO:0000313" key="2">
    <source>
        <dbReference type="Proteomes" id="UP000050360"/>
    </source>
</evidence>